<keyword evidence="5" id="KW-0274">FAD</keyword>
<dbReference type="GO" id="GO:0004791">
    <property type="term" value="F:thioredoxin-disulfide reductase (NADPH) activity"/>
    <property type="evidence" value="ECO:0007669"/>
    <property type="project" value="UniProtKB-EC"/>
</dbReference>
<reference evidence="11" key="1">
    <citation type="submission" date="2018-11" db="EMBL/GenBank/DDBJ databases">
        <authorList>
            <consortium name="Pathogen Informatics"/>
        </authorList>
    </citation>
    <scope>NUCLEOTIDE SEQUENCE</scope>
</reference>
<proteinExistence type="inferred from homology"/>
<keyword evidence="4" id="KW-0285">Flavoprotein</keyword>
<keyword evidence="8" id="KW-1015">Disulfide bond</keyword>
<evidence type="ECO:0000256" key="6">
    <source>
        <dbReference type="ARBA" id="ARBA00022933"/>
    </source>
</evidence>
<evidence type="ECO:0000256" key="9">
    <source>
        <dbReference type="ARBA" id="ARBA00023284"/>
    </source>
</evidence>
<dbReference type="GO" id="GO:0045454">
    <property type="term" value="P:cell redox homeostasis"/>
    <property type="evidence" value="ECO:0007669"/>
    <property type="project" value="InterPro"/>
</dbReference>
<organism evidence="11 12">
    <name type="scientific">Protopolystoma xenopodis</name>
    <dbReference type="NCBI Taxonomy" id="117903"/>
    <lineage>
        <taxon>Eukaryota</taxon>
        <taxon>Metazoa</taxon>
        <taxon>Spiralia</taxon>
        <taxon>Lophotrochozoa</taxon>
        <taxon>Platyhelminthes</taxon>
        <taxon>Monogenea</taxon>
        <taxon>Polyopisthocotylea</taxon>
        <taxon>Polystomatidea</taxon>
        <taxon>Polystomatidae</taxon>
        <taxon>Protopolystoma</taxon>
    </lineage>
</organism>
<dbReference type="Pfam" id="PF07992">
    <property type="entry name" value="Pyr_redox_2"/>
    <property type="match status" value="1"/>
</dbReference>
<comment type="similarity">
    <text evidence="2">Belongs to the class-I pyridine nucleotide-disulfide oxidoreductase family.</text>
</comment>
<evidence type="ECO:0000256" key="3">
    <source>
        <dbReference type="ARBA" id="ARBA00012610"/>
    </source>
</evidence>
<dbReference type="PRINTS" id="PR00411">
    <property type="entry name" value="PNDRDTASEI"/>
</dbReference>
<comment type="cofactor">
    <cofactor evidence="1">
        <name>FAD</name>
        <dbReference type="ChEBI" id="CHEBI:57692"/>
    </cofactor>
</comment>
<dbReference type="Gene3D" id="3.50.50.60">
    <property type="entry name" value="FAD/NAD(P)-binding domain"/>
    <property type="match status" value="1"/>
</dbReference>
<dbReference type="GO" id="GO:0050660">
    <property type="term" value="F:flavin adenine dinucleotide binding"/>
    <property type="evidence" value="ECO:0007669"/>
    <property type="project" value="InterPro"/>
</dbReference>
<dbReference type="GO" id="GO:0034599">
    <property type="term" value="P:cellular response to oxidative stress"/>
    <property type="evidence" value="ECO:0007669"/>
    <property type="project" value="TreeGrafter"/>
</dbReference>
<comment type="caution">
    <text evidence="11">The sequence shown here is derived from an EMBL/GenBank/DDBJ whole genome shotgun (WGS) entry which is preliminary data.</text>
</comment>
<keyword evidence="7" id="KW-0560">Oxidoreductase</keyword>
<gene>
    <name evidence="11" type="ORF">PXEA_LOCUS4964</name>
</gene>
<evidence type="ECO:0000256" key="2">
    <source>
        <dbReference type="ARBA" id="ARBA00007532"/>
    </source>
</evidence>
<evidence type="ECO:0000313" key="11">
    <source>
        <dbReference type="EMBL" id="VEL11524.1"/>
    </source>
</evidence>
<protein>
    <recommendedName>
        <fullName evidence="3">thioredoxin-disulfide reductase (NADPH)</fullName>
        <ecNumber evidence="3">1.8.1.9</ecNumber>
    </recommendedName>
</protein>
<feature type="domain" description="FAD/NAD(P)-binding" evidence="10">
    <location>
        <begin position="3"/>
        <end position="48"/>
    </location>
</feature>
<dbReference type="EMBL" id="CAAALY010012055">
    <property type="protein sequence ID" value="VEL11524.1"/>
    <property type="molecule type" value="Genomic_DNA"/>
</dbReference>
<evidence type="ECO:0000259" key="10">
    <source>
        <dbReference type="Pfam" id="PF07992"/>
    </source>
</evidence>
<keyword evidence="12" id="KW-1185">Reference proteome</keyword>
<dbReference type="GO" id="GO:0005739">
    <property type="term" value="C:mitochondrion"/>
    <property type="evidence" value="ECO:0007669"/>
    <property type="project" value="TreeGrafter"/>
</dbReference>
<evidence type="ECO:0000256" key="8">
    <source>
        <dbReference type="ARBA" id="ARBA00023157"/>
    </source>
</evidence>
<dbReference type="InterPro" id="IPR036188">
    <property type="entry name" value="FAD/NAD-bd_sf"/>
</dbReference>
<dbReference type="Gene3D" id="3.30.390.30">
    <property type="match status" value="1"/>
</dbReference>
<keyword evidence="9" id="KW-0676">Redox-active center</keyword>
<evidence type="ECO:0000313" key="12">
    <source>
        <dbReference type="Proteomes" id="UP000784294"/>
    </source>
</evidence>
<evidence type="ECO:0000256" key="7">
    <source>
        <dbReference type="ARBA" id="ARBA00023002"/>
    </source>
</evidence>
<dbReference type="EC" id="1.8.1.9" evidence="3"/>
<dbReference type="Proteomes" id="UP000784294">
    <property type="component" value="Unassembled WGS sequence"/>
</dbReference>
<evidence type="ECO:0000256" key="4">
    <source>
        <dbReference type="ARBA" id="ARBA00022630"/>
    </source>
</evidence>
<keyword evidence="6" id="KW-0712">Selenocysteine</keyword>
<accession>A0A3S5A098</accession>
<dbReference type="PANTHER" id="PTHR42737">
    <property type="entry name" value="GLUTATHIONE REDUCTASE"/>
    <property type="match status" value="1"/>
</dbReference>
<evidence type="ECO:0000256" key="1">
    <source>
        <dbReference type="ARBA" id="ARBA00001974"/>
    </source>
</evidence>
<dbReference type="InterPro" id="IPR023753">
    <property type="entry name" value="FAD/NAD-binding_dom"/>
</dbReference>
<evidence type="ECO:0000256" key="5">
    <source>
        <dbReference type="ARBA" id="ARBA00022827"/>
    </source>
</evidence>
<dbReference type="PANTHER" id="PTHR42737:SF8">
    <property type="entry name" value="THIOREDOXIN-DISULFIDE REDUCTASE"/>
    <property type="match status" value="1"/>
</dbReference>
<dbReference type="SUPFAM" id="SSF51905">
    <property type="entry name" value="FAD/NAD(P)-binding domain"/>
    <property type="match status" value="1"/>
</dbReference>
<dbReference type="GO" id="GO:0006749">
    <property type="term" value="P:glutathione metabolic process"/>
    <property type="evidence" value="ECO:0007669"/>
    <property type="project" value="TreeGrafter"/>
</dbReference>
<dbReference type="GO" id="GO:0005829">
    <property type="term" value="C:cytosol"/>
    <property type="evidence" value="ECO:0007669"/>
    <property type="project" value="TreeGrafter"/>
</dbReference>
<dbReference type="OrthoDB" id="5956163at2759"/>
<name>A0A3S5A098_9PLAT</name>
<dbReference type="AlphaFoldDB" id="A0A3S5A098"/>
<dbReference type="InterPro" id="IPR016156">
    <property type="entry name" value="FAD/NAD-linked_Rdtase_dimer_sf"/>
</dbReference>
<dbReference type="SUPFAM" id="SSF55424">
    <property type="entry name" value="FAD/NAD-linked reductases, dimerisation (C-terminal) domain"/>
    <property type="match status" value="1"/>
</dbReference>
<dbReference type="GO" id="GO:0004362">
    <property type="term" value="F:glutathione-disulfide reductase (NADPH) activity"/>
    <property type="evidence" value="ECO:0007669"/>
    <property type="project" value="TreeGrafter"/>
</dbReference>
<dbReference type="InterPro" id="IPR046952">
    <property type="entry name" value="GSHR/TRXR-like"/>
</dbReference>
<sequence length="116" mass="12427">MDALGIKKDNTGRVICKDDEQTSVDNIFAIGDIVSGKLQLTPVAIQAGKLLARRLYACGSELTDYTNVATTVFTPLEYGAVGLSEEAAIEKYGEENIEVGCPLISMPSRLLAMTTL</sequence>